<sequence>MEWTDRIRHASDIQTYLVGNLRPPTQAEVAASGLANLDRYVNPELVLCYSGADVMHHVFRVDASVRDEGDSTYAPGDAFLFFIGPASASSPEYAMSFGLDALIRKVAVQYKKDFVDD</sequence>
<keyword evidence="2" id="KW-1185">Reference proteome</keyword>
<name>A0AAW1Q1Q9_9CHLO</name>
<reference evidence="1 2" key="1">
    <citation type="journal article" date="2024" name="Nat. Commun.">
        <title>Phylogenomics reveals the evolutionary origins of lichenization in chlorophyte algae.</title>
        <authorList>
            <person name="Puginier C."/>
            <person name="Libourel C."/>
            <person name="Otte J."/>
            <person name="Skaloud P."/>
            <person name="Haon M."/>
            <person name="Grisel S."/>
            <person name="Petersen M."/>
            <person name="Berrin J.G."/>
            <person name="Delaux P.M."/>
            <person name="Dal Grande F."/>
            <person name="Keller J."/>
        </authorList>
    </citation>
    <scope>NUCLEOTIDE SEQUENCE [LARGE SCALE GENOMIC DNA]</scope>
    <source>
        <strain evidence="1 2">SAG 2145</strain>
    </source>
</reference>
<dbReference type="AlphaFoldDB" id="A0AAW1Q1Q9"/>
<protein>
    <submittedName>
        <fullName evidence="1">Uncharacterized protein</fullName>
    </submittedName>
</protein>
<accession>A0AAW1Q1Q9</accession>
<proteinExistence type="predicted"/>
<evidence type="ECO:0000313" key="1">
    <source>
        <dbReference type="EMBL" id="KAK9816090.1"/>
    </source>
</evidence>
<comment type="caution">
    <text evidence="1">The sequence shown here is derived from an EMBL/GenBank/DDBJ whole genome shotgun (WGS) entry which is preliminary data.</text>
</comment>
<dbReference type="EMBL" id="JALJOS010000091">
    <property type="protein sequence ID" value="KAK9816090.1"/>
    <property type="molecule type" value="Genomic_DNA"/>
</dbReference>
<evidence type="ECO:0000313" key="2">
    <source>
        <dbReference type="Proteomes" id="UP001438707"/>
    </source>
</evidence>
<dbReference type="Proteomes" id="UP001438707">
    <property type="component" value="Unassembled WGS sequence"/>
</dbReference>
<organism evidence="1 2">
    <name type="scientific">Apatococcus lobatus</name>
    <dbReference type="NCBI Taxonomy" id="904363"/>
    <lineage>
        <taxon>Eukaryota</taxon>
        <taxon>Viridiplantae</taxon>
        <taxon>Chlorophyta</taxon>
        <taxon>core chlorophytes</taxon>
        <taxon>Trebouxiophyceae</taxon>
        <taxon>Chlorellales</taxon>
        <taxon>Chlorellaceae</taxon>
        <taxon>Apatococcus</taxon>
    </lineage>
</organism>
<gene>
    <name evidence="1" type="ORF">WJX74_001873</name>
</gene>